<dbReference type="InterPro" id="IPR011009">
    <property type="entry name" value="Kinase-like_dom_sf"/>
</dbReference>
<dbReference type="Proteomes" id="UP001153678">
    <property type="component" value="Unassembled WGS sequence"/>
</dbReference>
<dbReference type="SUPFAM" id="SSF56112">
    <property type="entry name" value="Protein kinase-like (PK-like)"/>
    <property type="match status" value="1"/>
</dbReference>
<organism evidence="4 5">
    <name type="scientific">Funneliformis geosporum</name>
    <dbReference type="NCBI Taxonomy" id="1117311"/>
    <lineage>
        <taxon>Eukaryota</taxon>
        <taxon>Fungi</taxon>
        <taxon>Fungi incertae sedis</taxon>
        <taxon>Mucoromycota</taxon>
        <taxon>Glomeromycotina</taxon>
        <taxon>Glomeromycetes</taxon>
        <taxon>Glomerales</taxon>
        <taxon>Glomeraceae</taxon>
        <taxon>Funneliformis</taxon>
    </lineage>
</organism>
<dbReference type="Pfam" id="PF00069">
    <property type="entry name" value="Pkinase"/>
    <property type="match status" value="1"/>
</dbReference>
<dbReference type="EMBL" id="CAMKVN010017924">
    <property type="protein sequence ID" value="CAI2198136.1"/>
    <property type="molecule type" value="Genomic_DNA"/>
</dbReference>
<dbReference type="OrthoDB" id="2425228at2759"/>
<proteinExistence type="predicted"/>
<evidence type="ECO:0000259" key="3">
    <source>
        <dbReference type="PROSITE" id="PS50011"/>
    </source>
</evidence>
<dbReference type="GO" id="GO:0004672">
    <property type="term" value="F:protein kinase activity"/>
    <property type="evidence" value="ECO:0007669"/>
    <property type="project" value="InterPro"/>
</dbReference>
<feature type="domain" description="Protein kinase" evidence="3">
    <location>
        <begin position="1"/>
        <end position="217"/>
    </location>
</feature>
<reference evidence="4" key="1">
    <citation type="submission" date="2022-08" db="EMBL/GenBank/DDBJ databases">
        <authorList>
            <person name="Kallberg Y."/>
            <person name="Tangrot J."/>
            <person name="Rosling A."/>
        </authorList>
    </citation>
    <scope>NUCLEOTIDE SEQUENCE</scope>
    <source>
        <strain evidence="4">Wild A</strain>
    </source>
</reference>
<name>A0A9W4TAU1_9GLOM</name>
<sequence>AKSHLEISSRWGDIVRCFGLTYESSKGYMLVMIRMDIDLRKYLQQRHNQIEWKERIQITFNIVKALFRIHHEDAIHRDLHSGNILHSPRTYGWYISDLGFYGPADKPLNSIYGNLPYIAPEVLSGKEYTKASDIFSIPLKYKTLMEECWDADPLKRPDILNLYKVITEIRKTYLQDPPNESSSIFKKVTKFFQREKKDSFFEKRSNSGSVISNNELYTTNLFTSKIYRTNLIDQNVIEGDQEGNHSKPHNFNIPADINDIVDAQATSLK</sequence>
<keyword evidence="5" id="KW-1185">Reference proteome</keyword>
<keyword evidence="1" id="KW-0547">Nucleotide-binding</keyword>
<gene>
    <name evidence="4" type="ORF">FWILDA_LOCUS18422</name>
</gene>
<dbReference type="InterPro" id="IPR051681">
    <property type="entry name" value="Ser/Thr_Kinases-Pseudokinases"/>
</dbReference>
<dbReference type="GO" id="GO:0097527">
    <property type="term" value="P:necroptotic signaling pathway"/>
    <property type="evidence" value="ECO:0007669"/>
    <property type="project" value="TreeGrafter"/>
</dbReference>
<feature type="non-terminal residue" evidence="4">
    <location>
        <position position="1"/>
    </location>
</feature>
<evidence type="ECO:0000313" key="4">
    <source>
        <dbReference type="EMBL" id="CAI2198136.1"/>
    </source>
</evidence>
<evidence type="ECO:0000256" key="1">
    <source>
        <dbReference type="ARBA" id="ARBA00022741"/>
    </source>
</evidence>
<keyword evidence="2" id="KW-0067">ATP-binding</keyword>
<dbReference type="PANTHER" id="PTHR44329:SF298">
    <property type="entry name" value="MIXED LINEAGE KINASE DOMAIN-LIKE PROTEIN"/>
    <property type="match status" value="1"/>
</dbReference>
<dbReference type="Gene3D" id="1.10.510.10">
    <property type="entry name" value="Transferase(Phosphotransferase) domain 1"/>
    <property type="match status" value="1"/>
</dbReference>
<dbReference type="PANTHER" id="PTHR44329">
    <property type="entry name" value="SERINE/THREONINE-PROTEIN KINASE TNNI3K-RELATED"/>
    <property type="match status" value="1"/>
</dbReference>
<feature type="non-terminal residue" evidence="4">
    <location>
        <position position="269"/>
    </location>
</feature>
<evidence type="ECO:0000313" key="5">
    <source>
        <dbReference type="Proteomes" id="UP001153678"/>
    </source>
</evidence>
<dbReference type="GO" id="GO:0005524">
    <property type="term" value="F:ATP binding"/>
    <property type="evidence" value="ECO:0007669"/>
    <property type="project" value="UniProtKB-KW"/>
</dbReference>
<dbReference type="AlphaFoldDB" id="A0A9W4TAU1"/>
<evidence type="ECO:0000256" key="2">
    <source>
        <dbReference type="ARBA" id="ARBA00022840"/>
    </source>
</evidence>
<dbReference type="PROSITE" id="PS50011">
    <property type="entry name" value="PROTEIN_KINASE_DOM"/>
    <property type="match status" value="1"/>
</dbReference>
<protein>
    <submittedName>
        <fullName evidence="4">18910_t:CDS:1</fullName>
    </submittedName>
</protein>
<accession>A0A9W4TAU1</accession>
<comment type="caution">
    <text evidence="4">The sequence shown here is derived from an EMBL/GenBank/DDBJ whole genome shotgun (WGS) entry which is preliminary data.</text>
</comment>
<dbReference type="InterPro" id="IPR000719">
    <property type="entry name" value="Prot_kinase_dom"/>
</dbReference>